<dbReference type="SUPFAM" id="SSF50692">
    <property type="entry name" value="ADC-like"/>
    <property type="match status" value="1"/>
</dbReference>
<evidence type="ECO:0000256" key="6">
    <source>
        <dbReference type="ARBA" id="ARBA00022719"/>
    </source>
</evidence>
<dbReference type="GO" id="GO:0046872">
    <property type="term" value="F:metal ion binding"/>
    <property type="evidence" value="ECO:0007669"/>
    <property type="project" value="UniProtKB-UniRule"/>
</dbReference>
<sequence>MKVRVNDVELDLEPGTSAIDAVFAAGYDVPYFCSQEYMSPIGACRLCLGKIGAPRKDRDTNDWIRDESGEPKIFYFPNLMATCTTAIMEGMVIDTLSQEVKRAQAGMMEFTLINHPLDCPVCDKGGACELQDRAYEYGEGVSRFQFDKRHQEKHHALSELITLDRERCIHCKRCVRYFEEVPGDEVLDFMERGGHTYIGTVDEGLPSPFTGNITDICPVGALLDATSRFRGRNWEYDHTRTTSPDDASGAAITVDARTGRIERIKAARNTQVNLDWIDDSTRFGHEYVDAPDRLKTPLVRRDGRLVPASWEEAAAFIRERLGALAGAPVGVVLRADATLEEGVAARALAAHLGGHAEHFPRPAASLISPNPATFTDVATSDALFVVGDPTEEVPTLDLRIKDALKGVAPPKLLPHGVPIADLRLKERMPRKREILTVAAPYRVSLARHAGETLIYPAGQEAALFEGVLAGDGEALGLEPERLRALKERLEAAQNPVIVLGAFVLASARATAAAQRLAAAVGAKVMKLGPMANSYGLEATGVTSPAGYAELLRGSRALFVSQLNPAKSAPLRAHLAELELLVVHESFPTETTELAHVVLPAKTGYEKEGTFVNLEGRYLGVHPAPVDGGLSEDFTGVVRALGEAFGTRLDGRSVRSARRVLNKALGFDLAALDPEGHLAPSEAPAGGAAAEDAEGATPEAEGAAPAGPRLLLTPSLIKLGRLSRNPKLHAAYGDPPLRLHPRAAAARSLTDGERVVVRAGGFSRDAVVRCDADLPEDLMLLGALFDQPVGLVTDVSVERAPEPLPLVDAEPVGAEPAGATEEITA</sequence>
<feature type="compositionally biased region" description="Low complexity" evidence="15">
    <location>
        <begin position="678"/>
        <end position="706"/>
    </location>
</feature>
<keyword evidence="6 14" id="KW-0874">Quinone</keyword>
<feature type="domain" description="2Fe-2S ferredoxin-type" evidence="16">
    <location>
        <begin position="1"/>
        <end position="99"/>
    </location>
</feature>
<keyword evidence="7 14" id="KW-0479">Metal-binding</keyword>
<keyword evidence="12" id="KW-0472">Membrane</keyword>
<dbReference type="KEGG" id="tra:Trad_2981"/>
<dbReference type="GO" id="GO:0008137">
    <property type="term" value="F:NADH dehydrogenase (ubiquinone) activity"/>
    <property type="evidence" value="ECO:0007669"/>
    <property type="project" value="UniProtKB-UniRule"/>
</dbReference>
<evidence type="ECO:0000256" key="10">
    <source>
        <dbReference type="ARBA" id="ARBA00023014"/>
    </source>
</evidence>
<comment type="catalytic activity">
    <reaction evidence="13 14">
        <text>a quinone + NADH + 5 H(+)(in) = a quinol + NAD(+) + 4 H(+)(out)</text>
        <dbReference type="Rhea" id="RHEA:57888"/>
        <dbReference type="ChEBI" id="CHEBI:15378"/>
        <dbReference type="ChEBI" id="CHEBI:24646"/>
        <dbReference type="ChEBI" id="CHEBI:57540"/>
        <dbReference type="ChEBI" id="CHEBI:57945"/>
        <dbReference type="ChEBI" id="CHEBI:132124"/>
    </reaction>
</comment>
<evidence type="ECO:0000256" key="13">
    <source>
        <dbReference type="ARBA" id="ARBA00047712"/>
    </source>
</evidence>
<evidence type="ECO:0000256" key="8">
    <source>
        <dbReference type="ARBA" id="ARBA00022967"/>
    </source>
</evidence>
<organism evidence="19 20">
    <name type="scientific">Truepera radiovictrix (strain DSM 17093 / CIP 108686 / LMG 22925 / RQ-24)</name>
    <dbReference type="NCBI Taxonomy" id="649638"/>
    <lineage>
        <taxon>Bacteria</taxon>
        <taxon>Thermotogati</taxon>
        <taxon>Deinococcota</taxon>
        <taxon>Deinococci</taxon>
        <taxon>Trueperales</taxon>
        <taxon>Trueperaceae</taxon>
        <taxon>Truepera</taxon>
    </lineage>
</organism>
<dbReference type="PROSITE" id="PS51839">
    <property type="entry name" value="4FE4S_HC3"/>
    <property type="match status" value="1"/>
</dbReference>
<evidence type="ECO:0000259" key="18">
    <source>
        <dbReference type="PROSITE" id="PS51839"/>
    </source>
</evidence>
<evidence type="ECO:0000256" key="3">
    <source>
        <dbReference type="ARBA" id="ARBA00005404"/>
    </source>
</evidence>
<evidence type="ECO:0000259" key="17">
    <source>
        <dbReference type="PROSITE" id="PS51669"/>
    </source>
</evidence>
<dbReference type="Gene3D" id="3.30.200.210">
    <property type="match status" value="1"/>
</dbReference>
<dbReference type="InterPro" id="IPR006656">
    <property type="entry name" value="Mopterin_OxRdtase"/>
</dbReference>
<feature type="region of interest" description="Disordered" evidence="15">
    <location>
        <begin position="676"/>
        <end position="706"/>
    </location>
</feature>
<dbReference type="PANTHER" id="PTHR43105:SF13">
    <property type="entry name" value="NADH-UBIQUINONE OXIDOREDUCTASE 75 KDA SUBUNIT, MITOCHONDRIAL"/>
    <property type="match status" value="1"/>
</dbReference>
<evidence type="ECO:0000313" key="20">
    <source>
        <dbReference type="Proteomes" id="UP000000379"/>
    </source>
</evidence>
<dbReference type="PROSITE" id="PS00643">
    <property type="entry name" value="COMPLEX1_75K_3"/>
    <property type="match status" value="1"/>
</dbReference>
<dbReference type="Pfam" id="PF13510">
    <property type="entry name" value="Fer2_4"/>
    <property type="match status" value="1"/>
</dbReference>
<dbReference type="InterPro" id="IPR019574">
    <property type="entry name" value="NADH_UbQ_OxRdtase_Gsu_4Fe4S-bd"/>
</dbReference>
<keyword evidence="4 14" id="KW-0004">4Fe-4S</keyword>
<keyword evidence="11 14" id="KW-0520">NAD</keyword>
<feature type="domain" description="4Fe-4S His(Cys)3-ligated-type" evidence="18">
    <location>
        <begin position="99"/>
        <end position="138"/>
    </location>
</feature>
<reference evidence="20" key="1">
    <citation type="submission" date="2010-05" db="EMBL/GenBank/DDBJ databases">
        <title>The complete genome of Truepera radiovictris DSM 17093.</title>
        <authorList>
            <consortium name="US DOE Joint Genome Institute (JGI-PGF)"/>
            <person name="Lucas S."/>
            <person name="Copeland A."/>
            <person name="Lapidus A."/>
            <person name="Glavina del Rio T."/>
            <person name="Dalin E."/>
            <person name="Tice H."/>
            <person name="Bruce D."/>
            <person name="Goodwin L."/>
            <person name="Pitluck S."/>
            <person name="Kyrpides N."/>
            <person name="Mavromatis K."/>
            <person name="Ovchinnikova G."/>
            <person name="Munk A.C."/>
            <person name="Detter J.C."/>
            <person name="Han C."/>
            <person name="Tapia R."/>
            <person name="Land M."/>
            <person name="Hauser L."/>
            <person name="Markowitz V."/>
            <person name="Cheng J.-F."/>
            <person name="Hugenholtz P."/>
            <person name="Woyke T."/>
            <person name="Wu D."/>
            <person name="Tindall B."/>
            <person name="Pomrenke H.G."/>
            <person name="Brambilla E."/>
            <person name="Klenk H.-P."/>
            <person name="Eisen J.A."/>
        </authorList>
    </citation>
    <scope>NUCLEOTIDE SEQUENCE [LARGE SCALE GENOMIC DNA]</scope>
    <source>
        <strain evidence="20">DSM 17093 / CIP 108686 / LMG 22925 / RQ-24</strain>
    </source>
</reference>
<dbReference type="Gene3D" id="3.30.70.20">
    <property type="match status" value="1"/>
</dbReference>
<dbReference type="GO" id="GO:0051537">
    <property type="term" value="F:2 iron, 2 sulfur cluster binding"/>
    <property type="evidence" value="ECO:0007669"/>
    <property type="project" value="UniProtKB-UniRule"/>
</dbReference>
<comment type="function">
    <text evidence="14">NDH-1 shuttles electrons from NADH, via FMN and iron-sulfur (Fe-S) centers, to quinones in the respiratory chain. Couples the redox reaction to proton translocation (for every two electrons transferred, four hydrogen ions are translocated across the cytoplasmic membrane), and thus conserves the redox energy in a proton gradient.</text>
</comment>
<dbReference type="PROSITE" id="PS51669">
    <property type="entry name" value="4FE4S_MOW_BIS_MGD"/>
    <property type="match status" value="1"/>
</dbReference>
<dbReference type="CDD" id="cd00207">
    <property type="entry name" value="fer2"/>
    <property type="match status" value="1"/>
</dbReference>
<dbReference type="AlphaFoldDB" id="D7CWC5"/>
<dbReference type="FunFam" id="3.10.20.740:FF:000004">
    <property type="entry name" value="NADH-quinone oxidoreductase"/>
    <property type="match status" value="1"/>
</dbReference>
<dbReference type="PROSITE" id="PS51085">
    <property type="entry name" value="2FE2S_FER_2"/>
    <property type="match status" value="1"/>
</dbReference>
<evidence type="ECO:0000256" key="12">
    <source>
        <dbReference type="ARBA" id="ARBA00023136"/>
    </source>
</evidence>
<dbReference type="EC" id="7.1.1.-" evidence="14"/>
<dbReference type="Pfam" id="PF22151">
    <property type="entry name" value="Fer4_NDSU1"/>
    <property type="match status" value="1"/>
</dbReference>
<dbReference type="InterPro" id="IPR050123">
    <property type="entry name" value="Prok_molybdopt-oxidoreductase"/>
</dbReference>
<dbReference type="eggNOG" id="COG1034">
    <property type="taxonomic scope" value="Bacteria"/>
</dbReference>
<gene>
    <name evidence="19" type="ordered locus">Trad_2981</name>
</gene>
<evidence type="ECO:0000259" key="16">
    <source>
        <dbReference type="PROSITE" id="PS51085"/>
    </source>
</evidence>
<keyword evidence="8 14" id="KW-1278">Translocase</keyword>
<dbReference type="InterPro" id="IPR010228">
    <property type="entry name" value="NADH_UbQ_OxRdtase_Gsu"/>
</dbReference>
<comment type="cofactor">
    <cofactor evidence="1 14">
        <name>[4Fe-4S] cluster</name>
        <dbReference type="ChEBI" id="CHEBI:49883"/>
    </cofactor>
</comment>
<keyword evidence="5 14" id="KW-0001">2Fe-2S</keyword>
<dbReference type="GO" id="GO:0016651">
    <property type="term" value="F:oxidoreductase activity, acting on NAD(P)H"/>
    <property type="evidence" value="ECO:0007669"/>
    <property type="project" value="InterPro"/>
</dbReference>
<dbReference type="Pfam" id="PF10588">
    <property type="entry name" value="NADH-G_4Fe-4S_3"/>
    <property type="match status" value="1"/>
</dbReference>
<feature type="domain" description="4Fe-4S Mo/W bis-MGD-type" evidence="17">
    <location>
        <begin position="236"/>
        <end position="292"/>
    </location>
</feature>
<dbReference type="GO" id="GO:0016020">
    <property type="term" value="C:membrane"/>
    <property type="evidence" value="ECO:0007669"/>
    <property type="project" value="UniProtKB-SubCell"/>
</dbReference>
<reference evidence="19 20" key="2">
    <citation type="journal article" date="2011" name="Stand. Genomic Sci.">
        <title>Complete genome sequence of Truepera radiovictrix type strain (RQ-24).</title>
        <authorList>
            <person name="Ivanova N."/>
            <person name="Rohde C."/>
            <person name="Munk C."/>
            <person name="Nolan M."/>
            <person name="Lucas S."/>
            <person name="Del Rio T.G."/>
            <person name="Tice H."/>
            <person name="Deshpande S."/>
            <person name="Cheng J.F."/>
            <person name="Tapia R."/>
            <person name="Han C."/>
            <person name="Goodwin L."/>
            <person name="Pitluck S."/>
            <person name="Liolios K."/>
            <person name="Mavromatis K."/>
            <person name="Mikhailova N."/>
            <person name="Pati A."/>
            <person name="Chen A."/>
            <person name="Palaniappan K."/>
            <person name="Land M."/>
            <person name="Hauser L."/>
            <person name="Chang Y.J."/>
            <person name="Jeffries C.D."/>
            <person name="Brambilla E."/>
            <person name="Rohde M."/>
            <person name="Goker M."/>
            <person name="Tindall B.J."/>
            <person name="Woyke T."/>
            <person name="Bristow J."/>
            <person name="Eisen J.A."/>
            <person name="Markowitz V."/>
            <person name="Hugenholtz P."/>
            <person name="Kyrpides N.C."/>
            <person name="Klenk H.P."/>
            <person name="Lapidus A."/>
        </authorList>
    </citation>
    <scope>NUCLEOTIDE SEQUENCE [LARGE SCALE GENOMIC DNA]</scope>
    <source>
        <strain evidence="20">DSM 17093 / CIP 108686 / LMG 22925 / RQ-24</strain>
    </source>
</reference>
<dbReference type="CDD" id="cd02775">
    <property type="entry name" value="MopB_CT"/>
    <property type="match status" value="1"/>
</dbReference>
<dbReference type="EMBL" id="CP002049">
    <property type="protein sequence ID" value="ADI16075.1"/>
    <property type="molecule type" value="Genomic_DNA"/>
</dbReference>
<dbReference type="Gene3D" id="3.40.50.740">
    <property type="match status" value="1"/>
</dbReference>
<evidence type="ECO:0000256" key="11">
    <source>
        <dbReference type="ARBA" id="ARBA00023027"/>
    </source>
</evidence>
<proteinExistence type="inferred from homology"/>
<name>D7CWC5_TRURR</name>
<evidence type="ECO:0000256" key="7">
    <source>
        <dbReference type="ARBA" id="ARBA00022723"/>
    </source>
</evidence>
<dbReference type="SUPFAM" id="SSF54292">
    <property type="entry name" value="2Fe-2S ferredoxin-like"/>
    <property type="match status" value="1"/>
</dbReference>
<dbReference type="Pfam" id="PF22117">
    <property type="entry name" value="Fer4_Nqo3"/>
    <property type="match status" value="1"/>
</dbReference>
<dbReference type="Pfam" id="PF00384">
    <property type="entry name" value="Molybdopterin"/>
    <property type="match status" value="2"/>
</dbReference>
<evidence type="ECO:0000313" key="19">
    <source>
        <dbReference type="EMBL" id="ADI16075.1"/>
    </source>
</evidence>
<dbReference type="InterPro" id="IPR000283">
    <property type="entry name" value="NADH_UbQ_OxRdtase_75kDa_su_CS"/>
</dbReference>
<evidence type="ECO:0000256" key="15">
    <source>
        <dbReference type="SAM" id="MobiDB-lite"/>
    </source>
</evidence>
<keyword evidence="10 14" id="KW-0411">Iron-sulfur</keyword>
<dbReference type="GO" id="GO:0051539">
    <property type="term" value="F:4 iron, 4 sulfur cluster binding"/>
    <property type="evidence" value="ECO:0007669"/>
    <property type="project" value="UniProtKB-KW"/>
</dbReference>
<protein>
    <recommendedName>
        <fullName evidence="14">NADH-quinone oxidoreductase</fullName>
        <ecNumber evidence="14">7.1.1.-</ecNumber>
    </recommendedName>
</protein>
<dbReference type="PROSITE" id="PS00641">
    <property type="entry name" value="COMPLEX1_75K_1"/>
    <property type="match status" value="1"/>
</dbReference>
<dbReference type="InterPro" id="IPR001041">
    <property type="entry name" value="2Fe-2S_ferredoxin-type"/>
</dbReference>
<dbReference type="Proteomes" id="UP000000379">
    <property type="component" value="Chromosome"/>
</dbReference>
<dbReference type="GO" id="GO:0042773">
    <property type="term" value="P:ATP synthesis coupled electron transport"/>
    <property type="evidence" value="ECO:0007669"/>
    <property type="project" value="InterPro"/>
</dbReference>
<dbReference type="GO" id="GO:0048038">
    <property type="term" value="F:quinone binding"/>
    <property type="evidence" value="ECO:0007669"/>
    <property type="project" value="UniProtKB-UniRule"/>
</dbReference>
<evidence type="ECO:0000256" key="1">
    <source>
        <dbReference type="ARBA" id="ARBA00001966"/>
    </source>
</evidence>
<dbReference type="InterPro" id="IPR006963">
    <property type="entry name" value="Mopterin_OxRdtase_4Fe-4S_dom"/>
</dbReference>
<dbReference type="PROSITE" id="PS00642">
    <property type="entry name" value="COMPLEX1_75K_2"/>
    <property type="match status" value="1"/>
</dbReference>
<dbReference type="InterPro" id="IPR009010">
    <property type="entry name" value="Asp_de-COase-like_dom_sf"/>
</dbReference>
<keyword evidence="9 14" id="KW-0408">Iron</keyword>
<evidence type="ECO:0000256" key="5">
    <source>
        <dbReference type="ARBA" id="ARBA00022714"/>
    </source>
</evidence>
<dbReference type="STRING" id="649638.Trad_2981"/>
<evidence type="ECO:0000256" key="9">
    <source>
        <dbReference type="ARBA" id="ARBA00023004"/>
    </source>
</evidence>
<comment type="similarity">
    <text evidence="3 14">Belongs to the complex I 75 kDa subunit family.</text>
</comment>
<dbReference type="SMART" id="SM00929">
    <property type="entry name" value="NADH-G_4Fe-4S_3"/>
    <property type="match status" value="1"/>
</dbReference>
<dbReference type="InterPro" id="IPR054351">
    <property type="entry name" value="NADH_UbQ_OxRdtase_ferredoxin"/>
</dbReference>
<evidence type="ECO:0000256" key="2">
    <source>
        <dbReference type="ARBA" id="ARBA00004370"/>
    </source>
</evidence>
<dbReference type="OrthoDB" id="9803192at2"/>
<comment type="subcellular location">
    <subcellularLocation>
        <location evidence="2">Membrane</location>
    </subcellularLocation>
</comment>
<dbReference type="HOGENOM" id="CLU_000422_11_6_0"/>
<evidence type="ECO:0000256" key="4">
    <source>
        <dbReference type="ARBA" id="ARBA00022485"/>
    </source>
</evidence>
<keyword evidence="20" id="KW-1185">Reference proteome</keyword>
<dbReference type="RefSeq" id="WP_013179434.1">
    <property type="nucleotide sequence ID" value="NC_014221.1"/>
</dbReference>
<dbReference type="PANTHER" id="PTHR43105">
    <property type="entry name" value="RESPIRATORY NITRATE REDUCTASE"/>
    <property type="match status" value="1"/>
</dbReference>
<dbReference type="NCBIfam" id="TIGR01973">
    <property type="entry name" value="NuoG"/>
    <property type="match status" value="1"/>
</dbReference>
<comment type="cofactor">
    <cofactor evidence="14">
        <name>[2Fe-2S] cluster</name>
        <dbReference type="ChEBI" id="CHEBI:190135"/>
    </cofactor>
    <text evidence="14">Binds 1 [2Fe-2S] cluster per subunit.</text>
</comment>
<dbReference type="SUPFAM" id="SSF54862">
    <property type="entry name" value="4Fe-4S ferredoxins"/>
    <property type="match status" value="1"/>
</dbReference>
<evidence type="ECO:0000256" key="14">
    <source>
        <dbReference type="RuleBase" id="RU003525"/>
    </source>
</evidence>
<dbReference type="InterPro" id="IPR036010">
    <property type="entry name" value="2Fe-2S_ferredoxin-like_sf"/>
</dbReference>
<accession>D7CWC5</accession>
<dbReference type="SUPFAM" id="SSF53706">
    <property type="entry name" value="Formate dehydrogenase/DMSO reductase, domains 1-3"/>
    <property type="match status" value="1"/>
</dbReference>
<dbReference type="Gene3D" id="3.10.20.740">
    <property type="match status" value="1"/>
</dbReference>